<reference evidence="2" key="1">
    <citation type="journal article" date="2017" name="Genome Announc.">
        <title>Genome sequences of Cyberlindnera fabianii 65, Pichia kudriavzevii 129, and Saccharomyces cerevisiae 131 isolated from fermented masau fruits in Zimbabwe.</title>
        <authorList>
            <person name="van Rijswijck I.M.H."/>
            <person name="Derks M.F.L."/>
            <person name="Abee T."/>
            <person name="de Ridder D."/>
            <person name="Smid E.J."/>
        </authorList>
    </citation>
    <scope>NUCLEOTIDE SEQUENCE [LARGE SCALE GENOMIC DNA]</scope>
    <source>
        <strain evidence="2">129</strain>
    </source>
</reference>
<dbReference type="Proteomes" id="UP000189274">
    <property type="component" value="Unassembled WGS sequence"/>
</dbReference>
<accession>A0A1V2LPT4</accession>
<organism evidence="1 2">
    <name type="scientific">Pichia kudriavzevii</name>
    <name type="common">Yeast</name>
    <name type="synonym">Issatchenkia orientalis</name>
    <dbReference type="NCBI Taxonomy" id="4909"/>
    <lineage>
        <taxon>Eukaryota</taxon>
        <taxon>Fungi</taxon>
        <taxon>Dikarya</taxon>
        <taxon>Ascomycota</taxon>
        <taxon>Saccharomycotina</taxon>
        <taxon>Pichiomycetes</taxon>
        <taxon>Pichiales</taxon>
        <taxon>Pichiaceae</taxon>
        <taxon>Pichia</taxon>
    </lineage>
</organism>
<protein>
    <submittedName>
        <fullName evidence="1">Uncharacterized protein</fullName>
    </submittedName>
</protein>
<dbReference type="EMBL" id="MQVM01000008">
    <property type="protein sequence ID" value="ONH74789.1"/>
    <property type="molecule type" value="Genomic_DNA"/>
</dbReference>
<proteinExistence type="predicted"/>
<name>A0A1V2LPT4_PICKU</name>
<evidence type="ECO:0000313" key="2">
    <source>
        <dbReference type="Proteomes" id="UP000189274"/>
    </source>
</evidence>
<gene>
    <name evidence="1" type="ORF">BOH78_2202</name>
</gene>
<sequence length="19" mass="2473">MMKLCRFFRNKTHSIRYQI</sequence>
<comment type="caution">
    <text evidence="1">The sequence shown here is derived from an EMBL/GenBank/DDBJ whole genome shotgun (WGS) entry which is preliminary data.</text>
</comment>
<evidence type="ECO:0000313" key="1">
    <source>
        <dbReference type="EMBL" id="ONH74789.1"/>
    </source>
</evidence>
<dbReference type="AlphaFoldDB" id="A0A1V2LPT4"/>